<accession>A0ABX1SAY1</accession>
<reference evidence="2 3" key="1">
    <citation type="submission" date="2020-04" db="EMBL/GenBank/DDBJ databases">
        <authorList>
            <person name="Klaysubun C."/>
            <person name="Duangmal K."/>
            <person name="Lipun K."/>
        </authorList>
    </citation>
    <scope>NUCLEOTIDE SEQUENCE [LARGE SCALE GENOMIC DNA]</scope>
    <source>
        <strain evidence="2 3">K10HN5</strain>
    </source>
</reference>
<dbReference type="RefSeq" id="WP_169382136.1">
    <property type="nucleotide sequence ID" value="NZ_JAAXLA010000026.1"/>
</dbReference>
<evidence type="ECO:0000313" key="3">
    <source>
        <dbReference type="Proteomes" id="UP000820669"/>
    </source>
</evidence>
<sequence>MTSMPADELRRAAATRVIAAASAVQVRGAVQPDEPAFSRPVPHGIGYGAVPRLPAGSKASGWESRVGNPADPGHDDSLSRNRQEDRWHYLSAIASPT</sequence>
<proteinExistence type="predicted"/>
<dbReference type="EMBL" id="JAAXLA010000026">
    <property type="protein sequence ID" value="NMH98706.1"/>
    <property type="molecule type" value="Genomic_DNA"/>
</dbReference>
<dbReference type="Proteomes" id="UP000820669">
    <property type="component" value="Unassembled WGS sequence"/>
</dbReference>
<gene>
    <name evidence="2" type="ORF">HF526_15525</name>
</gene>
<evidence type="ECO:0000313" key="2">
    <source>
        <dbReference type="EMBL" id="NMH98706.1"/>
    </source>
</evidence>
<feature type="region of interest" description="Disordered" evidence="1">
    <location>
        <begin position="48"/>
        <end position="83"/>
    </location>
</feature>
<protein>
    <submittedName>
        <fullName evidence="2">Uncharacterized protein</fullName>
    </submittedName>
</protein>
<name>A0ABX1SAY1_9PSEU</name>
<evidence type="ECO:0000256" key="1">
    <source>
        <dbReference type="SAM" id="MobiDB-lite"/>
    </source>
</evidence>
<organism evidence="2 3">
    <name type="scientific">Pseudonocardia acidicola</name>
    <dbReference type="NCBI Taxonomy" id="2724939"/>
    <lineage>
        <taxon>Bacteria</taxon>
        <taxon>Bacillati</taxon>
        <taxon>Actinomycetota</taxon>
        <taxon>Actinomycetes</taxon>
        <taxon>Pseudonocardiales</taxon>
        <taxon>Pseudonocardiaceae</taxon>
        <taxon>Pseudonocardia</taxon>
    </lineage>
</organism>
<feature type="compositionally biased region" description="Basic and acidic residues" evidence="1">
    <location>
        <begin position="72"/>
        <end position="83"/>
    </location>
</feature>
<keyword evidence="3" id="KW-1185">Reference proteome</keyword>
<comment type="caution">
    <text evidence="2">The sequence shown here is derived from an EMBL/GenBank/DDBJ whole genome shotgun (WGS) entry which is preliminary data.</text>
</comment>